<dbReference type="EMBL" id="BK065155">
    <property type="protein sequence ID" value="DBA54587.1"/>
    <property type="molecule type" value="Genomic_DNA"/>
</dbReference>
<keyword evidence="1" id="KW-1133">Transmembrane helix</keyword>
<feature type="transmembrane region" description="Helical" evidence="1">
    <location>
        <begin position="580"/>
        <end position="607"/>
    </location>
</feature>
<keyword evidence="1" id="KW-0472">Membrane</keyword>
<organism evidence="2">
    <name type="scientific">Archaeoglobus veneficus pleomorphic virus 1</name>
    <dbReference type="NCBI Taxonomy" id="3115750"/>
    <lineage>
        <taxon>Viruses</taxon>
        <taxon>Monodnaviria</taxon>
        <taxon>Trapavirae</taxon>
        <taxon>Calorviricota</taxon>
        <taxon>Caminiviricetes</taxon>
        <taxon>Ageovirales</taxon>
        <taxon>Thalassapleoviridae</taxon>
        <taxon>Avenivirus</taxon>
        <taxon>Avenivirus atlanticense</taxon>
    </lineage>
</organism>
<keyword evidence="1" id="KW-0812">Transmembrane</keyword>
<evidence type="ECO:0000313" key="2">
    <source>
        <dbReference type="EMBL" id="DBA54587.1"/>
    </source>
</evidence>
<evidence type="ECO:0000256" key="1">
    <source>
        <dbReference type="SAM" id="Phobius"/>
    </source>
</evidence>
<name>A0AAT9J7Q3_9VIRU</name>
<reference evidence="2" key="1">
    <citation type="journal article" date="2024" name="ISME J.">
        <title>Pleomorphic viruses establish stable relationship with marine hyperthermophilic archaea.</title>
        <authorList>
            <person name="Baquero D.P."/>
            <person name="Bignon E.A."/>
            <person name="Krupovic M."/>
        </authorList>
    </citation>
    <scope>NUCLEOTIDE SEQUENCE</scope>
</reference>
<gene>
    <name evidence="2" type="ORF">AvPV1_gp05</name>
</gene>
<protein>
    <submittedName>
        <fullName evidence="2">Spike-like protein</fullName>
    </submittedName>
</protein>
<accession>A0AAT9J7Q3</accession>
<sequence>MFNFNFEKIKMKGFAAVLLIVLLLSTATASATTIKTIPEQIINPAAESISETWSNSDVNALSEQVKLYRGNNVQGAELAAQDGNTWVSTWATIIAAENAAKALNDGYGTATAATAAQSAVAAYRTTLVQSYLGAYGEMLNQITSIIPGNYFLGTPATITDSIDLSTVDSLMQGVYPVTVNYNASSGLFENTITITDTSYFVHPVLEMSDTIDLSYVNTTWLTGLYGIALPLDTYNNDFEAEFNITDPTYFVDPLNTSYADLYIVMSSPDATSYTISYTINYLGVDYYGTVTVPVNSPYVSKTPSATLHIVLDNTSVITATLSLNGENYTEYVVDASYSVDYTVVTSFTVTGYAYPSSYSAVSAIEIDDSANTPVFTYNIASVENNAAALAGKATVDCNTIAAEVGTDYNVYMTYYIDPDELINVIKQLSDQDKANAFAALLGAMYTPLGEHITLNLDAEKRLDDAVIVFNTPTTPPQTFLVGSTYSLPADSFIYGFDGSNFVRVEEGTHTITIIACSDSNGNPSDSLTLAEALDATNVTKLLEDVHNLFVDVQYIIPAPVAAEPVETPSDIQGSPVNFDLWYVFLGGGYTIAIVLALIGLFAVAYLLDNKKHKKH</sequence>
<proteinExistence type="predicted"/>